<accession>A0A0F9KZT0</accession>
<proteinExistence type="predicted"/>
<name>A0A0F9KZT0_9ZZZZ</name>
<reference evidence="1" key="1">
    <citation type="journal article" date="2015" name="Nature">
        <title>Complex archaea that bridge the gap between prokaryotes and eukaryotes.</title>
        <authorList>
            <person name="Spang A."/>
            <person name="Saw J.H."/>
            <person name="Jorgensen S.L."/>
            <person name="Zaremba-Niedzwiedzka K."/>
            <person name="Martijn J."/>
            <person name="Lind A.E."/>
            <person name="van Eijk R."/>
            <person name="Schleper C."/>
            <person name="Guy L."/>
            <person name="Ettema T.J."/>
        </authorList>
    </citation>
    <scope>NUCLEOTIDE SEQUENCE</scope>
</reference>
<dbReference type="InterPro" id="IPR054687">
    <property type="entry name" value="Two-CW_dom"/>
</dbReference>
<organism evidence="1">
    <name type="scientific">marine sediment metagenome</name>
    <dbReference type="NCBI Taxonomy" id="412755"/>
    <lineage>
        <taxon>unclassified sequences</taxon>
        <taxon>metagenomes</taxon>
        <taxon>ecological metagenomes</taxon>
    </lineage>
</organism>
<gene>
    <name evidence="1" type="ORF">LCGC14_1574290</name>
</gene>
<feature type="non-terminal residue" evidence="1">
    <location>
        <position position="1"/>
    </location>
</feature>
<protein>
    <submittedName>
        <fullName evidence="1">Uncharacterized protein</fullName>
    </submittedName>
</protein>
<dbReference type="NCBIfam" id="NF045718">
    <property type="entry name" value="two_CW_domain"/>
    <property type="match status" value="1"/>
</dbReference>
<comment type="caution">
    <text evidence="1">The sequence shown here is derived from an EMBL/GenBank/DDBJ whole genome shotgun (WGS) entry which is preliminary data.</text>
</comment>
<evidence type="ECO:0000313" key="1">
    <source>
        <dbReference type="EMBL" id="KKM27478.1"/>
    </source>
</evidence>
<sequence>KTNCWEFMKCGQESAIDGSSGLSICPTLRERHLDGIHGGSNAGRACWVIAGTMCGGKTQGVFAEKFGRCVMCDFYKMVRSEEEDFRLPRQLIDIALSNVDMV</sequence>
<dbReference type="AlphaFoldDB" id="A0A0F9KZT0"/>
<dbReference type="EMBL" id="LAZR01012314">
    <property type="protein sequence ID" value="KKM27478.1"/>
    <property type="molecule type" value="Genomic_DNA"/>
</dbReference>